<feature type="coiled-coil region" evidence="1">
    <location>
        <begin position="113"/>
        <end position="147"/>
    </location>
</feature>
<dbReference type="Proteomes" id="UP000195440">
    <property type="component" value="Unassembled WGS sequence"/>
</dbReference>
<comment type="caution">
    <text evidence="2">The sequence shown here is derived from an EMBL/GenBank/DDBJ whole genome shotgun (WGS) entry which is preliminary data.</text>
</comment>
<reference evidence="2 3" key="1">
    <citation type="journal article" date="2017" name="Syst. Appl. Microbiol.">
        <title>Pseudomonas caspiana sp. nov., a citrus pathogen in the Pseudomonas syringae phylogenetic group.</title>
        <authorList>
            <person name="Busquets A."/>
            <person name="Gomila M."/>
            <person name="Beiki F."/>
            <person name="Mulet M."/>
            <person name="Rahimian H."/>
            <person name="Garcia-Valdes E."/>
            <person name="Lalucat J."/>
        </authorList>
    </citation>
    <scope>NUCLEOTIDE SEQUENCE [LARGE SCALE GENOMIC DNA]</scope>
    <source>
        <strain evidence="2 3">FBF102</strain>
    </source>
</reference>
<feature type="coiled-coil region" evidence="1">
    <location>
        <begin position="36"/>
        <end position="70"/>
    </location>
</feature>
<protein>
    <recommendedName>
        <fullName evidence="4">Type III secretion protein</fullName>
    </recommendedName>
</protein>
<proteinExistence type="predicted"/>
<evidence type="ECO:0000256" key="1">
    <source>
        <dbReference type="SAM" id="Coils"/>
    </source>
</evidence>
<name>A0A1Y3NYB6_9PSED</name>
<keyword evidence="1" id="KW-0175">Coiled coil</keyword>
<accession>A0A1Y3NYB6</accession>
<gene>
    <name evidence="2" type="ORF">AUC60_24490</name>
</gene>
<evidence type="ECO:0000313" key="3">
    <source>
        <dbReference type="Proteomes" id="UP000195440"/>
    </source>
</evidence>
<evidence type="ECO:0008006" key="4">
    <source>
        <dbReference type="Google" id="ProtNLM"/>
    </source>
</evidence>
<dbReference type="OrthoDB" id="7016421at2"/>
<evidence type="ECO:0000313" key="2">
    <source>
        <dbReference type="EMBL" id="OUM71191.1"/>
    </source>
</evidence>
<keyword evidence="3" id="KW-1185">Reference proteome</keyword>
<sequence length="158" mass="18323">MRRRPAVEEAAPDADPQRDALVEVVTLITPLRELRKHSLERRVREARQQAEQMQAAIEQADQDCAEDLRQQKQARKALALQCEGQVMSLNAIQQWHQQEQQLMDRQTELRVYAQRLNLELDAQHVRVSEAQAQLRASQRALEKLACLRETLALPQERT</sequence>
<dbReference type="RefSeq" id="WP_087273837.1">
    <property type="nucleotide sequence ID" value="NZ_CP167995.1"/>
</dbReference>
<dbReference type="AlphaFoldDB" id="A0A1Y3NYB6"/>
<dbReference type="Gene3D" id="1.10.287.1700">
    <property type="match status" value="1"/>
</dbReference>
<dbReference type="InterPro" id="IPR053716">
    <property type="entry name" value="Flag_assembly_chemotaxis_eff"/>
</dbReference>
<organism evidence="2 3">
    <name type="scientific">Pseudomonas caspiana</name>
    <dbReference type="NCBI Taxonomy" id="1451454"/>
    <lineage>
        <taxon>Bacteria</taxon>
        <taxon>Pseudomonadati</taxon>
        <taxon>Pseudomonadota</taxon>
        <taxon>Gammaproteobacteria</taxon>
        <taxon>Pseudomonadales</taxon>
        <taxon>Pseudomonadaceae</taxon>
        <taxon>Pseudomonas</taxon>
    </lineage>
</organism>
<dbReference type="EMBL" id="LOHF01000031">
    <property type="protein sequence ID" value="OUM71191.1"/>
    <property type="molecule type" value="Genomic_DNA"/>
</dbReference>